<dbReference type="Gene3D" id="3.20.20.70">
    <property type="entry name" value="Aldolase class I"/>
    <property type="match status" value="1"/>
</dbReference>
<comment type="caution">
    <text evidence="12">The sequence shown here is derived from an EMBL/GenBank/DDBJ whole genome shotgun (WGS) entry which is preliminary data.</text>
</comment>
<dbReference type="SFLD" id="SFLDF00288">
    <property type="entry name" value="HemN-like__clustered_with_nucl"/>
    <property type="match status" value="1"/>
</dbReference>
<dbReference type="InterPro" id="IPR004559">
    <property type="entry name" value="HemW-like"/>
</dbReference>
<dbReference type="InterPro" id="IPR007197">
    <property type="entry name" value="rSAM"/>
</dbReference>
<sequence>MKARVQNTQQGIGLYIHWPFCLAKCPYCDFNSYVAEHIPQEAYAKALVQELKTALAEIPKIPLTSIFFGGGTPSLMFPSTAQALIDTATSLLPVSDNLEITLEANPTSVENQKLKDFYHAGVNRASLGIQSLTPTALKALGREHSVSQAIEALTIAKKIFPRISFDLIYAREGQTIKEWEKELQEALALAHDHLSLYQLTIEPGTIFAKQYRQGKITLPDEELSTDMLNTTEAITHQYELKAYEVSNYAKPGAESRHNLTYWRYKDYIGIGPGAHGRVTLDQTLYATERHKNPVKWLEHVRQNGHALSVKEALTPVEKAQEMLLMGLRLTEGIQAHLFKERCGIALMDAVNMSMLEALVDEDFLTWDQYCLKTTPQGRLRLNAILEALLK</sequence>
<keyword evidence="10" id="KW-0004">4Fe-4S</keyword>
<name>A0ABT6Q5K2_9PROT</name>
<dbReference type="InterPro" id="IPR034505">
    <property type="entry name" value="Coproporphyrinogen-III_oxidase"/>
</dbReference>
<dbReference type="InterPro" id="IPR013785">
    <property type="entry name" value="Aldolase_TIM"/>
</dbReference>
<dbReference type="CDD" id="cd01335">
    <property type="entry name" value="Radical_SAM"/>
    <property type="match status" value="1"/>
</dbReference>
<evidence type="ECO:0000313" key="12">
    <source>
        <dbReference type="EMBL" id="MDI2112176.1"/>
    </source>
</evidence>
<keyword evidence="5 10" id="KW-0949">S-adenosyl-L-methionine</keyword>
<evidence type="ECO:0000256" key="5">
    <source>
        <dbReference type="ARBA" id="ARBA00022691"/>
    </source>
</evidence>
<dbReference type="SFLD" id="SFLDG01065">
    <property type="entry name" value="anaerobic_coproporphyrinogen-I"/>
    <property type="match status" value="1"/>
</dbReference>
<dbReference type="InterPro" id="IPR006638">
    <property type="entry name" value="Elp3/MiaA/NifB-like_rSAM"/>
</dbReference>
<evidence type="ECO:0000313" key="13">
    <source>
        <dbReference type="Proteomes" id="UP001431775"/>
    </source>
</evidence>
<dbReference type="PANTHER" id="PTHR13932:SF5">
    <property type="entry name" value="RADICAL S-ADENOSYL METHIONINE DOMAIN-CONTAINING PROTEIN 1, MITOCHONDRIAL"/>
    <property type="match status" value="1"/>
</dbReference>
<keyword evidence="10" id="KW-0963">Cytoplasm</keyword>
<dbReference type="EMBL" id="JASBAN010000001">
    <property type="protein sequence ID" value="MDI2112176.1"/>
    <property type="molecule type" value="Genomic_DNA"/>
</dbReference>
<dbReference type="SMART" id="SM00729">
    <property type="entry name" value="Elp3"/>
    <property type="match status" value="1"/>
</dbReference>
<feature type="domain" description="Radical SAM core" evidence="11">
    <location>
        <begin position="6"/>
        <end position="241"/>
    </location>
</feature>
<evidence type="ECO:0000256" key="8">
    <source>
        <dbReference type="ARBA" id="ARBA00023014"/>
    </source>
</evidence>
<comment type="cofactor">
    <cofactor evidence="1">
        <name>[4Fe-4S] cluster</name>
        <dbReference type="ChEBI" id="CHEBI:49883"/>
    </cofactor>
</comment>
<dbReference type="PROSITE" id="PS51918">
    <property type="entry name" value="RADICAL_SAM"/>
    <property type="match status" value="1"/>
</dbReference>
<keyword evidence="7 10" id="KW-0408">Iron</keyword>
<comment type="similarity">
    <text evidence="2">Belongs to the anaerobic coproporphyrinogen-III oxidase family. HemW subfamily.</text>
</comment>
<gene>
    <name evidence="12" type="primary">hemW</name>
    <name evidence="12" type="ORF">QJV33_02540</name>
</gene>
<evidence type="ECO:0000256" key="2">
    <source>
        <dbReference type="ARBA" id="ARBA00006100"/>
    </source>
</evidence>
<comment type="function">
    <text evidence="10">Probably acts as a heme chaperone, transferring heme to an unknown acceptor. Binds one molecule of heme per monomer, possibly covalently. Binds 1 [4Fe-4S] cluster. The cluster is coordinated with 3 cysteines and an exchangeable S-adenosyl-L-methionine.</text>
</comment>
<keyword evidence="13" id="KW-1185">Reference proteome</keyword>
<dbReference type="InterPro" id="IPR010723">
    <property type="entry name" value="HemN_C"/>
</dbReference>
<dbReference type="PANTHER" id="PTHR13932">
    <property type="entry name" value="COPROPORPHYRINIGEN III OXIDASE"/>
    <property type="match status" value="1"/>
</dbReference>
<dbReference type="NCBIfam" id="TIGR00539">
    <property type="entry name" value="hemN_rel"/>
    <property type="match status" value="1"/>
</dbReference>
<protein>
    <recommendedName>
        <fullName evidence="3 10">Heme chaperone HemW</fullName>
    </recommendedName>
</protein>
<evidence type="ECO:0000256" key="7">
    <source>
        <dbReference type="ARBA" id="ARBA00023004"/>
    </source>
</evidence>
<organism evidence="12 13">
    <name type="scientific">Commensalibacter nepenthis</name>
    <dbReference type="NCBI Taxonomy" id="3043872"/>
    <lineage>
        <taxon>Bacteria</taxon>
        <taxon>Pseudomonadati</taxon>
        <taxon>Pseudomonadota</taxon>
        <taxon>Alphaproteobacteria</taxon>
        <taxon>Acetobacterales</taxon>
        <taxon>Acetobacteraceae</taxon>
    </lineage>
</organism>
<dbReference type="Proteomes" id="UP001431775">
    <property type="component" value="Unassembled WGS sequence"/>
</dbReference>
<evidence type="ECO:0000256" key="9">
    <source>
        <dbReference type="ARBA" id="ARBA00023186"/>
    </source>
</evidence>
<dbReference type="Pfam" id="PF06969">
    <property type="entry name" value="HemN_C"/>
    <property type="match status" value="1"/>
</dbReference>
<keyword evidence="6 10" id="KW-0479">Metal-binding</keyword>
<dbReference type="RefSeq" id="WP_281461844.1">
    <property type="nucleotide sequence ID" value="NZ_JASBAN010000001.1"/>
</dbReference>
<dbReference type="SFLD" id="SFLDS00029">
    <property type="entry name" value="Radical_SAM"/>
    <property type="match status" value="1"/>
</dbReference>
<evidence type="ECO:0000256" key="4">
    <source>
        <dbReference type="ARBA" id="ARBA00022617"/>
    </source>
</evidence>
<dbReference type="SUPFAM" id="SSF102114">
    <property type="entry name" value="Radical SAM enzymes"/>
    <property type="match status" value="1"/>
</dbReference>
<dbReference type="SFLD" id="SFLDF00562">
    <property type="entry name" value="HemN-like__clustered_with_heat"/>
    <property type="match status" value="1"/>
</dbReference>
<keyword evidence="4 10" id="KW-0349">Heme</keyword>
<evidence type="ECO:0000256" key="3">
    <source>
        <dbReference type="ARBA" id="ARBA00017228"/>
    </source>
</evidence>
<evidence type="ECO:0000259" key="11">
    <source>
        <dbReference type="PROSITE" id="PS51918"/>
    </source>
</evidence>
<keyword evidence="8 10" id="KW-0411">Iron-sulfur</keyword>
<dbReference type="Pfam" id="PF04055">
    <property type="entry name" value="Radical_SAM"/>
    <property type="match status" value="1"/>
</dbReference>
<proteinExistence type="inferred from homology"/>
<comment type="subcellular location">
    <subcellularLocation>
        <location evidence="10">Cytoplasm</location>
    </subcellularLocation>
</comment>
<dbReference type="InterPro" id="IPR058240">
    <property type="entry name" value="rSAM_sf"/>
</dbReference>
<accession>A0ABT6Q5K2</accession>
<evidence type="ECO:0000256" key="10">
    <source>
        <dbReference type="RuleBase" id="RU364116"/>
    </source>
</evidence>
<reference evidence="12" key="1">
    <citation type="submission" date="2023-05" db="EMBL/GenBank/DDBJ databases">
        <title>Whole genome sequence of Commensalibacter sp.</title>
        <authorList>
            <person name="Charoenyingcharoen P."/>
            <person name="Yukphan P."/>
        </authorList>
    </citation>
    <scope>NUCLEOTIDE SEQUENCE</scope>
    <source>
        <strain evidence="12">TBRC 10068</strain>
    </source>
</reference>
<evidence type="ECO:0000256" key="6">
    <source>
        <dbReference type="ARBA" id="ARBA00022723"/>
    </source>
</evidence>
<keyword evidence="9 10" id="KW-0143">Chaperone</keyword>
<evidence type="ECO:0000256" key="1">
    <source>
        <dbReference type="ARBA" id="ARBA00001966"/>
    </source>
</evidence>